<dbReference type="InterPro" id="IPR023298">
    <property type="entry name" value="ATPase_P-typ_TM_dom_sf"/>
</dbReference>
<feature type="transmembrane region" description="Helical" evidence="14">
    <location>
        <begin position="144"/>
        <end position="161"/>
    </location>
</feature>
<evidence type="ECO:0000256" key="5">
    <source>
        <dbReference type="ARBA" id="ARBA00022723"/>
    </source>
</evidence>
<dbReference type="InterPro" id="IPR001757">
    <property type="entry name" value="P_typ_ATPase"/>
</dbReference>
<evidence type="ECO:0000256" key="3">
    <source>
        <dbReference type="ARBA" id="ARBA00022568"/>
    </source>
</evidence>
<evidence type="ECO:0000256" key="6">
    <source>
        <dbReference type="ARBA" id="ARBA00022741"/>
    </source>
</evidence>
<comment type="caution">
    <text evidence="14">Lacks conserved residue(s) required for the propagation of feature annotation.</text>
</comment>
<dbReference type="InterPro" id="IPR023214">
    <property type="entry name" value="HAD_sf"/>
</dbReference>
<dbReference type="PANTHER" id="PTHR24093:SF369">
    <property type="entry name" value="CALCIUM-TRANSPORTING ATPASE"/>
    <property type="match status" value="1"/>
</dbReference>
<dbReference type="SFLD" id="SFLDG00002">
    <property type="entry name" value="C1.7:_P-type_atpase_like"/>
    <property type="match status" value="1"/>
</dbReference>
<evidence type="ECO:0000256" key="8">
    <source>
        <dbReference type="ARBA" id="ARBA00022840"/>
    </source>
</evidence>
<keyword evidence="20" id="KW-1185">Reference proteome</keyword>
<dbReference type="InterPro" id="IPR023299">
    <property type="entry name" value="ATPase_P-typ_cyto_dom_N"/>
</dbReference>
<comment type="caution">
    <text evidence="19">The sequence shown here is derived from an EMBL/GenBank/DDBJ whole genome shotgun (WGS) entry which is preliminary data.</text>
</comment>
<comment type="similarity">
    <text evidence="14">Belongs to the cation transport ATPase (P-type) (TC 3.A.3) family.</text>
</comment>
<evidence type="ECO:0000256" key="9">
    <source>
        <dbReference type="ARBA" id="ARBA00022842"/>
    </source>
</evidence>
<keyword evidence="6 14" id="KW-0547">Nucleotide-binding</keyword>
<comment type="function">
    <text evidence="14">Catalyzes the hydrolysis of ATP coupled with the transport of calcium.</text>
</comment>
<dbReference type="GO" id="GO:0005886">
    <property type="term" value="C:plasma membrane"/>
    <property type="evidence" value="ECO:0007669"/>
    <property type="project" value="TreeGrafter"/>
</dbReference>
<evidence type="ECO:0000256" key="1">
    <source>
        <dbReference type="ARBA" id="ARBA00004127"/>
    </source>
</evidence>
<evidence type="ECO:0000259" key="18">
    <source>
        <dbReference type="Pfam" id="PF00690"/>
    </source>
</evidence>
<keyword evidence="3 14" id="KW-0109">Calcium transport</keyword>
<feature type="transmembrane region" description="Helical" evidence="14">
    <location>
        <begin position="354"/>
        <end position="374"/>
    </location>
</feature>
<feature type="domain" description="P-type ATPase A" evidence="16">
    <location>
        <begin position="213"/>
        <end position="333"/>
    </location>
</feature>
<keyword evidence="4 14" id="KW-0812">Transmembrane</keyword>
<evidence type="ECO:0000256" key="15">
    <source>
        <dbReference type="SAM" id="MobiDB-lite"/>
    </source>
</evidence>
<organism evidence="19 20">
    <name type="scientific">Trichoderma cornu-damae</name>
    <dbReference type="NCBI Taxonomy" id="654480"/>
    <lineage>
        <taxon>Eukaryota</taxon>
        <taxon>Fungi</taxon>
        <taxon>Dikarya</taxon>
        <taxon>Ascomycota</taxon>
        <taxon>Pezizomycotina</taxon>
        <taxon>Sordariomycetes</taxon>
        <taxon>Hypocreomycetidae</taxon>
        <taxon>Hypocreales</taxon>
        <taxon>Hypocreaceae</taxon>
        <taxon>Trichoderma</taxon>
    </lineage>
</organism>
<dbReference type="Pfam" id="PF00122">
    <property type="entry name" value="E1-E2_ATPase"/>
    <property type="match status" value="1"/>
</dbReference>
<dbReference type="InterPro" id="IPR044492">
    <property type="entry name" value="P_typ_ATPase_HD_dom"/>
</dbReference>
<dbReference type="OrthoDB" id="3352408at2759"/>
<dbReference type="InterPro" id="IPR036412">
    <property type="entry name" value="HAD-like_sf"/>
</dbReference>
<feature type="transmembrane region" description="Helical" evidence="14">
    <location>
        <begin position="394"/>
        <end position="421"/>
    </location>
</feature>
<dbReference type="GO" id="GO:0046872">
    <property type="term" value="F:metal ion binding"/>
    <property type="evidence" value="ECO:0007669"/>
    <property type="project" value="UniProtKB-KW"/>
</dbReference>
<dbReference type="SUPFAM" id="SSF81665">
    <property type="entry name" value="Calcium ATPase, transmembrane domain M"/>
    <property type="match status" value="1"/>
</dbReference>
<dbReference type="Gene3D" id="1.20.1110.10">
    <property type="entry name" value="Calcium-transporting ATPase, transmembrane domain"/>
    <property type="match status" value="1"/>
</dbReference>
<dbReference type="Pfam" id="PF13246">
    <property type="entry name" value="Cation_ATPase"/>
    <property type="match status" value="1"/>
</dbReference>
<name>A0A9P8TRR2_9HYPO</name>
<dbReference type="Pfam" id="PF00689">
    <property type="entry name" value="Cation_ATPase_C"/>
    <property type="match status" value="1"/>
</dbReference>
<feature type="transmembrane region" description="Helical" evidence="14">
    <location>
        <begin position="988"/>
        <end position="1015"/>
    </location>
</feature>
<dbReference type="EMBL" id="JAIWOZ010000005">
    <property type="protein sequence ID" value="KAH6604506.1"/>
    <property type="molecule type" value="Genomic_DNA"/>
</dbReference>
<dbReference type="NCBIfam" id="TIGR01494">
    <property type="entry name" value="ATPase_P-type"/>
    <property type="match status" value="2"/>
</dbReference>
<dbReference type="InterPro" id="IPR008250">
    <property type="entry name" value="ATPase_P-typ_transduc_dom_A_sf"/>
</dbReference>
<dbReference type="Proteomes" id="UP000827724">
    <property type="component" value="Unassembled WGS sequence"/>
</dbReference>
<dbReference type="Gene3D" id="3.40.1110.10">
    <property type="entry name" value="Calcium-transporting ATPase, cytoplasmic domain N"/>
    <property type="match status" value="1"/>
</dbReference>
<keyword evidence="12 14" id="KW-0406">Ion transport</keyword>
<dbReference type="SUPFAM" id="SSF81660">
    <property type="entry name" value="Metal cation-transporting ATPase, ATP-binding domain N"/>
    <property type="match status" value="1"/>
</dbReference>
<dbReference type="PANTHER" id="PTHR24093">
    <property type="entry name" value="CATION TRANSPORTING ATPASE"/>
    <property type="match status" value="1"/>
</dbReference>
<evidence type="ECO:0000313" key="20">
    <source>
        <dbReference type="Proteomes" id="UP000827724"/>
    </source>
</evidence>
<feature type="region of interest" description="Disordered" evidence="15">
    <location>
        <begin position="1"/>
        <end position="21"/>
    </location>
</feature>
<comment type="subcellular location">
    <subcellularLocation>
        <location evidence="1">Endomembrane system</location>
        <topology evidence="1">Multi-pass membrane protein</topology>
    </subcellularLocation>
    <subcellularLocation>
        <location evidence="14">Membrane</location>
        <topology evidence="14">Multi-pass membrane protein</topology>
    </subcellularLocation>
</comment>
<evidence type="ECO:0000256" key="13">
    <source>
        <dbReference type="ARBA" id="ARBA00023136"/>
    </source>
</evidence>
<evidence type="ECO:0000256" key="7">
    <source>
        <dbReference type="ARBA" id="ARBA00022837"/>
    </source>
</evidence>
<accession>A0A9P8TRR2</accession>
<dbReference type="SUPFAM" id="SSF81653">
    <property type="entry name" value="Calcium ATPase, transduction domain A"/>
    <property type="match status" value="1"/>
</dbReference>
<keyword evidence="8 14" id="KW-0067">ATP-binding</keyword>
<feature type="transmembrane region" description="Helical" evidence="14">
    <location>
        <begin position="181"/>
        <end position="199"/>
    </location>
</feature>
<dbReference type="PROSITE" id="PS00154">
    <property type="entry name" value="ATPASE_E1_E2"/>
    <property type="match status" value="1"/>
</dbReference>
<protein>
    <recommendedName>
        <fullName evidence="14">Calcium-transporting ATPase</fullName>
        <ecNumber evidence="14">7.2.2.10</ecNumber>
    </recommendedName>
</protein>
<dbReference type="PRINTS" id="PR00119">
    <property type="entry name" value="CATATPASE"/>
</dbReference>
<feature type="domain" description="Cation-transporting P-type ATPase C-terminal" evidence="17">
    <location>
        <begin position="866"/>
        <end position="1041"/>
    </location>
</feature>
<dbReference type="GO" id="GO:0005388">
    <property type="term" value="F:P-type calcium transporter activity"/>
    <property type="evidence" value="ECO:0007669"/>
    <property type="project" value="UniProtKB-EC"/>
</dbReference>
<proteinExistence type="inferred from homology"/>
<reference evidence="19" key="1">
    <citation type="submission" date="2021-08" db="EMBL/GenBank/DDBJ databases">
        <title>Chromosome-Level Trichoderma cornu-damae using Hi-C Data.</title>
        <authorList>
            <person name="Kim C.S."/>
        </authorList>
    </citation>
    <scope>NUCLEOTIDE SEQUENCE</scope>
    <source>
        <strain evidence="19">KA19-0412C</strain>
    </source>
</reference>
<keyword evidence="7 14" id="KW-0106">Calcium</keyword>
<keyword evidence="5" id="KW-0479">Metal-binding</keyword>
<dbReference type="SUPFAM" id="SSF56784">
    <property type="entry name" value="HAD-like"/>
    <property type="match status" value="1"/>
</dbReference>
<keyword evidence="10" id="KW-1278">Translocase</keyword>
<gene>
    <name evidence="19" type="ORF">Trco_006213</name>
</gene>
<dbReference type="Gene3D" id="3.40.50.1000">
    <property type="entry name" value="HAD superfamily/HAD-like"/>
    <property type="match status" value="1"/>
</dbReference>
<evidence type="ECO:0000256" key="2">
    <source>
        <dbReference type="ARBA" id="ARBA00022448"/>
    </source>
</evidence>
<dbReference type="NCBIfam" id="TIGR01517">
    <property type="entry name" value="ATPase-IIB_Ca"/>
    <property type="match status" value="1"/>
</dbReference>
<sequence>MDLDALAEAKASRPQTQRADDVLTPKDLAVLHNPKNYSAFFDLGGLPGLERGLRTDIKSGLSERETGMDDVAIEPKTLIFGGAVHGNIHTLESGTLPSGQSLSRPPTRGDLFSDRKRIYSDNHLPVKKQPTFPKLLWMSYNDPILFLLTGAAVVSLAIGLYQTFGTAHTPDTPAVEWVEGVAILVAIVVIVLAGSLNDWEKQRQFQKLNKKQLERDVKAVRSGVSRLLRISEVLVGDVIHLEPGDVVPADGIMIHGHNVVCDESSTTGEADLIHKAAGDSVFSAMEKKNGAWDTDQYHMDPFLLAGTKVLDGVGTFLVTATGTNSTYGKILATLRDEPEPTPLQTRLVSVAKHITQAGAVFGTVLFVVLFIRFLANLPHNTQTPSDKGKTFVDIVIISLTVLVIAIPEGLPLAVTLSLAYASTRMLRDNNLVRHLKACETMGNATNICSDKTGTLTQNNMIVTACAISTTLQFHDQLQTSQLASGVGAGAINISDMNGTLDPDVTLIIQQSIALNSTAIEERRDQQFIGSSTESALLKFAQIHLGLGPLRETRSLARVTQIIPFNAIRQCMATIIQLPDQEPRYRVFIKGAPEVLLTKCSKSIHDAREGCQVATLSALVREELSGIVDSYAAHAFRTICLAYRDVIPLPSHSDQESDPLMTNFTLDYLLQDLTFLGVVGIHDPLRPGVVHSVKACQKAGVTVRMVTGDNVLTANAIARQCGILSDDGTDKSMLGVEFRTLGDDELKRAIPRLKVLARSSPQDKQRLVALLKEMGEIVAVTGDGTNDAPALSSADVSFSMGGNSGTEVAREASSIILMTDDFTSIVKAIAWGRAVNNSVKKFLQITVTITSVLVTVISAISNSGGRSILTAVQLMWINLFQDTLASLALATDPPNPRLLNRKPEAKSTPLITIPMWKNIVGQSIYQLTVLLVLYFAGARILSYHADTQIQQLGSLIFNTYVWLQIFNMYNSNRQCDNTINVFEGIHRNWLFMSINAIMIGTQVLISFVGGAAFSVVRLTPGQWAISLVVAALSLPIGVLIRLLPDKPFEKLQIALRKMWKMLWPW</sequence>
<comment type="catalytic activity">
    <reaction evidence="14">
        <text>Ca(2+)(in) + ATP + H2O = Ca(2+)(out) + ADP + phosphate + H(+)</text>
        <dbReference type="Rhea" id="RHEA:18105"/>
        <dbReference type="ChEBI" id="CHEBI:15377"/>
        <dbReference type="ChEBI" id="CHEBI:15378"/>
        <dbReference type="ChEBI" id="CHEBI:29108"/>
        <dbReference type="ChEBI" id="CHEBI:30616"/>
        <dbReference type="ChEBI" id="CHEBI:43474"/>
        <dbReference type="ChEBI" id="CHEBI:456216"/>
        <dbReference type="EC" id="7.2.2.10"/>
    </reaction>
</comment>
<dbReference type="InterPro" id="IPR018303">
    <property type="entry name" value="ATPase_P-typ_P_site"/>
</dbReference>
<keyword evidence="2 14" id="KW-0813">Transport</keyword>
<dbReference type="FunFam" id="3.40.50.1000:FF:000001">
    <property type="entry name" value="Phospholipid-transporting ATPase IC"/>
    <property type="match status" value="1"/>
</dbReference>
<evidence type="ECO:0000259" key="16">
    <source>
        <dbReference type="Pfam" id="PF00122"/>
    </source>
</evidence>
<dbReference type="Pfam" id="PF00690">
    <property type="entry name" value="Cation_ATPase_N"/>
    <property type="match status" value="1"/>
</dbReference>
<evidence type="ECO:0000313" key="19">
    <source>
        <dbReference type="EMBL" id="KAH6604506.1"/>
    </source>
</evidence>
<dbReference type="InterPro" id="IPR004014">
    <property type="entry name" value="ATPase_P-typ_cation-transptr_N"/>
</dbReference>
<evidence type="ECO:0000256" key="4">
    <source>
        <dbReference type="ARBA" id="ARBA00022692"/>
    </source>
</evidence>
<dbReference type="GO" id="GO:0006874">
    <property type="term" value="P:intracellular calcium ion homeostasis"/>
    <property type="evidence" value="ECO:0007669"/>
    <property type="project" value="TreeGrafter"/>
</dbReference>
<feature type="transmembrane region" description="Helical" evidence="14">
    <location>
        <begin position="841"/>
        <end position="860"/>
    </location>
</feature>
<keyword evidence="11 14" id="KW-1133">Transmembrane helix</keyword>
<dbReference type="InterPro" id="IPR059000">
    <property type="entry name" value="ATPase_P-type_domA"/>
</dbReference>
<evidence type="ECO:0000256" key="14">
    <source>
        <dbReference type="RuleBase" id="RU361146"/>
    </source>
</evidence>
<keyword evidence="9" id="KW-0460">Magnesium</keyword>
<dbReference type="GO" id="GO:0005524">
    <property type="term" value="F:ATP binding"/>
    <property type="evidence" value="ECO:0007669"/>
    <property type="project" value="UniProtKB-KW"/>
</dbReference>
<dbReference type="FunFam" id="2.70.150.10:FF:000028">
    <property type="entry name" value="Calcium-transporting ATPase"/>
    <property type="match status" value="1"/>
</dbReference>
<dbReference type="Gene3D" id="2.70.150.10">
    <property type="entry name" value="Calcium-transporting ATPase, cytoplasmic transduction domain A"/>
    <property type="match status" value="1"/>
</dbReference>
<feature type="transmembrane region" description="Helical" evidence="14">
    <location>
        <begin position="923"/>
        <end position="942"/>
    </location>
</feature>
<dbReference type="EC" id="7.2.2.10" evidence="14"/>
<evidence type="ECO:0000256" key="10">
    <source>
        <dbReference type="ARBA" id="ARBA00022967"/>
    </source>
</evidence>
<feature type="transmembrane region" description="Helical" evidence="14">
    <location>
        <begin position="1021"/>
        <end position="1042"/>
    </location>
</feature>
<dbReference type="SFLD" id="SFLDS00003">
    <property type="entry name" value="Haloacid_Dehalogenase"/>
    <property type="match status" value="1"/>
</dbReference>
<dbReference type="GO" id="GO:0016887">
    <property type="term" value="F:ATP hydrolysis activity"/>
    <property type="evidence" value="ECO:0007669"/>
    <property type="project" value="InterPro"/>
</dbReference>
<dbReference type="SFLD" id="SFLDF00027">
    <property type="entry name" value="p-type_atpase"/>
    <property type="match status" value="1"/>
</dbReference>
<dbReference type="InterPro" id="IPR006068">
    <property type="entry name" value="ATPase_P-typ_cation-transptr_C"/>
</dbReference>
<dbReference type="GO" id="GO:0012505">
    <property type="term" value="C:endomembrane system"/>
    <property type="evidence" value="ECO:0007669"/>
    <property type="project" value="UniProtKB-SubCell"/>
</dbReference>
<dbReference type="AlphaFoldDB" id="A0A9P8TRR2"/>
<evidence type="ECO:0000259" key="17">
    <source>
        <dbReference type="Pfam" id="PF00689"/>
    </source>
</evidence>
<feature type="domain" description="Cation-transporting P-type ATPase N-terminal" evidence="18">
    <location>
        <begin position="113"/>
        <end position="155"/>
    </location>
</feature>
<evidence type="ECO:0000256" key="12">
    <source>
        <dbReference type="ARBA" id="ARBA00023065"/>
    </source>
</evidence>
<evidence type="ECO:0000256" key="11">
    <source>
        <dbReference type="ARBA" id="ARBA00022989"/>
    </source>
</evidence>
<dbReference type="InterPro" id="IPR006408">
    <property type="entry name" value="P-type_ATPase_IIB"/>
</dbReference>
<keyword evidence="13 14" id="KW-0472">Membrane</keyword>